<evidence type="ECO:0000313" key="1">
    <source>
        <dbReference type="EMBL" id="GFT63554.1"/>
    </source>
</evidence>
<sequence>MFKNLLGKFTFTLTYITSEEDFVVSRNQSNNEGQHQTVISTDDEDIGKTYDDNIEADSSDAFKVITTAVSIRKRKMVQKKEVDIEINGMSFVNIVVITLAPGNADVLPVSFRSPVHFYSEN</sequence>
<gene>
    <name evidence="1" type="ORF">NPIL_14391</name>
</gene>
<protein>
    <submittedName>
        <fullName evidence="1">Uncharacterized protein</fullName>
    </submittedName>
</protein>
<dbReference type="AlphaFoldDB" id="A0A8X6PER6"/>
<accession>A0A8X6PER6</accession>
<organism evidence="1 2">
    <name type="scientific">Nephila pilipes</name>
    <name type="common">Giant wood spider</name>
    <name type="synonym">Nephila maculata</name>
    <dbReference type="NCBI Taxonomy" id="299642"/>
    <lineage>
        <taxon>Eukaryota</taxon>
        <taxon>Metazoa</taxon>
        <taxon>Ecdysozoa</taxon>
        <taxon>Arthropoda</taxon>
        <taxon>Chelicerata</taxon>
        <taxon>Arachnida</taxon>
        <taxon>Araneae</taxon>
        <taxon>Araneomorphae</taxon>
        <taxon>Entelegynae</taxon>
        <taxon>Araneoidea</taxon>
        <taxon>Nephilidae</taxon>
        <taxon>Nephila</taxon>
    </lineage>
</organism>
<dbReference type="EMBL" id="BMAW01019482">
    <property type="protein sequence ID" value="GFT63554.1"/>
    <property type="molecule type" value="Genomic_DNA"/>
</dbReference>
<comment type="caution">
    <text evidence="1">The sequence shown here is derived from an EMBL/GenBank/DDBJ whole genome shotgun (WGS) entry which is preliminary data.</text>
</comment>
<keyword evidence="2" id="KW-1185">Reference proteome</keyword>
<reference evidence="1" key="1">
    <citation type="submission" date="2020-08" db="EMBL/GenBank/DDBJ databases">
        <title>Multicomponent nature underlies the extraordinary mechanical properties of spider dragline silk.</title>
        <authorList>
            <person name="Kono N."/>
            <person name="Nakamura H."/>
            <person name="Mori M."/>
            <person name="Yoshida Y."/>
            <person name="Ohtoshi R."/>
            <person name="Malay A.D."/>
            <person name="Moran D.A.P."/>
            <person name="Tomita M."/>
            <person name="Numata K."/>
            <person name="Arakawa K."/>
        </authorList>
    </citation>
    <scope>NUCLEOTIDE SEQUENCE</scope>
</reference>
<name>A0A8X6PER6_NEPPI</name>
<dbReference type="Proteomes" id="UP000887013">
    <property type="component" value="Unassembled WGS sequence"/>
</dbReference>
<evidence type="ECO:0000313" key="2">
    <source>
        <dbReference type="Proteomes" id="UP000887013"/>
    </source>
</evidence>
<proteinExistence type="predicted"/>